<keyword evidence="6 11" id="KW-0067">ATP-binding</keyword>
<dbReference type="InterPro" id="IPR050173">
    <property type="entry name" value="ABC_transporter_C-like"/>
</dbReference>
<keyword evidence="8 9" id="KW-0472">Membrane</keyword>
<dbReference type="PANTHER" id="PTHR24223:SF443">
    <property type="entry name" value="MULTIDRUG-RESISTANCE LIKE PROTEIN 1, ISOFORM I"/>
    <property type="match status" value="1"/>
</dbReference>
<name>A0A1V9ZVM4_9STRA</name>
<organism evidence="11 12">
    <name type="scientific">Thraustotheca clavata</name>
    <dbReference type="NCBI Taxonomy" id="74557"/>
    <lineage>
        <taxon>Eukaryota</taxon>
        <taxon>Sar</taxon>
        <taxon>Stramenopiles</taxon>
        <taxon>Oomycota</taxon>
        <taxon>Saprolegniomycetes</taxon>
        <taxon>Saprolegniales</taxon>
        <taxon>Achlyaceae</taxon>
        <taxon>Thraustotheca</taxon>
    </lineage>
</organism>
<evidence type="ECO:0000256" key="1">
    <source>
        <dbReference type="ARBA" id="ARBA00004127"/>
    </source>
</evidence>
<reference evidence="11 12" key="1">
    <citation type="journal article" date="2014" name="Genome Biol. Evol.">
        <title>The secreted proteins of Achlya hypogyna and Thraustotheca clavata identify the ancestral oomycete secretome and reveal gene acquisitions by horizontal gene transfer.</title>
        <authorList>
            <person name="Misner I."/>
            <person name="Blouin N."/>
            <person name="Leonard G."/>
            <person name="Richards T.A."/>
            <person name="Lane C.E."/>
        </authorList>
    </citation>
    <scope>NUCLEOTIDE SEQUENCE [LARGE SCALE GENOMIC DNA]</scope>
    <source>
        <strain evidence="11 12">ATCC 34112</strain>
    </source>
</reference>
<dbReference type="PROSITE" id="PS50929">
    <property type="entry name" value="ABC_TM1F"/>
    <property type="match status" value="1"/>
</dbReference>
<dbReference type="Gene3D" id="3.40.50.300">
    <property type="entry name" value="P-loop containing nucleotide triphosphate hydrolases"/>
    <property type="match status" value="1"/>
</dbReference>
<feature type="transmembrane region" description="Helical" evidence="9">
    <location>
        <begin position="20"/>
        <end position="45"/>
    </location>
</feature>
<dbReference type="InterPro" id="IPR044726">
    <property type="entry name" value="ABCC_6TM_D2"/>
</dbReference>
<dbReference type="CDD" id="cd18580">
    <property type="entry name" value="ABC_6TM_ABCC_D2"/>
    <property type="match status" value="1"/>
</dbReference>
<comment type="subcellular location">
    <subcellularLocation>
        <location evidence="1">Endomembrane system</location>
        <topology evidence="1">Multi-pass membrane protein</topology>
    </subcellularLocation>
</comment>
<dbReference type="InterPro" id="IPR027417">
    <property type="entry name" value="P-loop_NTPase"/>
</dbReference>
<keyword evidence="7 9" id="KW-1133">Transmembrane helix</keyword>
<feature type="transmembrane region" description="Helical" evidence="9">
    <location>
        <begin position="117"/>
        <end position="137"/>
    </location>
</feature>
<dbReference type="PANTHER" id="PTHR24223">
    <property type="entry name" value="ATP-BINDING CASSETTE SUB-FAMILY C"/>
    <property type="match status" value="1"/>
</dbReference>
<evidence type="ECO:0000256" key="3">
    <source>
        <dbReference type="ARBA" id="ARBA00022692"/>
    </source>
</evidence>
<dbReference type="GO" id="GO:0012505">
    <property type="term" value="C:endomembrane system"/>
    <property type="evidence" value="ECO:0007669"/>
    <property type="project" value="UniProtKB-SubCell"/>
</dbReference>
<evidence type="ECO:0000259" key="10">
    <source>
        <dbReference type="PROSITE" id="PS50929"/>
    </source>
</evidence>
<evidence type="ECO:0000256" key="5">
    <source>
        <dbReference type="ARBA" id="ARBA00022741"/>
    </source>
</evidence>
<dbReference type="InterPro" id="IPR036640">
    <property type="entry name" value="ABC1_TM_sf"/>
</dbReference>
<feature type="domain" description="ABC transmembrane type-1" evidence="10">
    <location>
        <begin position="1"/>
        <end position="260"/>
    </location>
</feature>
<evidence type="ECO:0000256" key="2">
    <source>
        <dbReference type="ARBA" id="ARBA00022448"/>
    </source>
</evidence>
<dbReference type="Gene3D" id="1.20.1560.10">
    <property type="entry name" value="ABC transporter type 1, transmembrane domain"/>
    <property type="match status" value="1"/>
</dbReference>
<dbReference type="FunFam" id="1.20.1560.10:FF:000013">
    <property type="entry name" value="ABC transporter C family member 2"/>
    <property type="match status" value="1"/>
</dbReference>
<keyword evidence="3 9" id="KW-0812">Transmembrane</keyword>
<dbReference type="OrthoDB" id="79019at2759"/>
<dbReference type="AlphaFoldDB" id="A0A1V9ZVM4"/>
<proteinExistence type="predicted"/>
<evidence type="ECO:0000256" key="9">
    <source>
        <dbReference type="SAM" id="Phobius"/>
    </source>
</evidence>
<keyword evidence="2" id="KW-0813">Transport</keyword>
<accession>A0A1V9ZVM4</accession>
<dbReference type="EMBL" id="JNBS01001279">
    <property type="protein sequence ID" value="OQS02048.1"/>
    <property type="molecule type" value="Genomic_DNA"/>
</dbReference>
<evidence type="ECO:0000256" key="7">
    <source>
        <dbReference type="ARBA" id="ARBA00022989"/>
    </source>
</evidence>
<dbReference type="GO" id="GO:0016020">
    <property type="term" value="C:membrane"/>
    <property type="evidence" value="ECO:0007669"/>
    <property type="project" value="InterPro"/>
</dbReference>
<dbReference type="SUPFAM" id="SSF52540">
    <property type="entry name" value="P-loop containing nucleoside triphosphate hydrolases"/>
    <property type="match status" value="1"/>
</dbReference>
<sequence>MTDWFMGHWAASPTSSSSPFIYLTLAIFSIFLVFARSALILILGVRCSTKLHHNIFHKVLYAPVNTFFDVTPIGRILNRFLSDLDQVDGQLPFLGIITLQCLFQVGSILLICGITSPLILMLFAPLVVGFYKIQVFYNKTSNELKRLDSITRSPVLNLINETFHGFSTIRVFQSTQAFATKHTQLLDHNQSFYLTYRVASRWMQMRLDWISSLIIAGVAFLTVVTKDSIGIVAAGLSLTYASQLSSTLSNLTSTYANVETIMTSVERLDYFNSLPTEGGSIQPSFTPPSSWPMQGMIQFQNFSMRYRPHLTYALKNVSFTIQSGQKVGICGRTGSGK</sequence>
<dbReference type="GO" id="GO:0005524">
    <property type="term" value="F:ATP binding"/>
    <property type="evidence" value="ECO:0007669"/>
    <property type="project" value="UniProtKB-KW"/>
</dbReference>
<dbReference type="SUPFAM" id="SSF90123">
    <property type="entry name" value="ABC transporter transmembrane region"/>
    <property type="match status" value="1"/>
</dbReference>
<dbReference type="Proteomes" id="UP000243217">
    <property type="component" value="Unassembled WGS sequence"/>
</dbReference>
<protein>
    <submittedName>
        <fullName evidence="11">ATP-binding Cassette (ABC) Superfamily</fullName>
    </submittedName>
</protein>
<gene>
    <name evidence="11" type="ORF">THRCLA_05549</name>
</gene>
<evidence type="ECO:0000313" key="12">
    <source>
        <dbReference type="Proteomes" id="UP000243217"/>
    </source>
</evidence>
<evidence type="ECO:0000256" key="8">
    <source>
        <dbReference type="ARBA" id="ARBA00023136"/>
    </source>
</evidence>
<evidence type="ECO:0000256" key="4">
    <source>
        <dbReference type="ARBA" id="ARBA00022737"/>
    </source>
</evidence>
<feature type="non-terminal residue" evidence="11">
    <location>
        <position position="337"/>
    </location>
</feature>
<dbReference type="Pfam" id="PF00664">
    <property type="entry name" value="ABC_membrane"/>
    <property type="match status" value="1"/>
</dbReference>
<comment type="caution">
    <text evidence="11">The sequence shown here is derived from an EMBL/GenBank/DDBJ whole genome shotgun (WGS) entry which is preliminary data.</text>
</comment>
<feature type="transmembrane region" description="Helical" evidence="9">
    <location>
        <begin position="207"/>
        <end position="224"/>
    </location>
</feature>
<evidence type="ECO:0000313" key="11">
    <source>
        <dbReference type="EMBL" id="OQS02048.1"/>
    </source>
</evidence>
<dbReference type="InterPro" id="IPR011527">
    <property type="entry name" value="ABC1_TM_dom"/>
</dbReference>
<keyword evidence="4" id="KW-0677">Repeat</keyword>
<keyword evidence="12" id="KW-1185">Reference proteome</keyword>
<dbReference type="GO" id="GO:0140359">
    <property type="term" value="F:ABC-type transporter activity"/>
    <property type="evidence" value="ECO:0007669"/>
    <property type="project" value="InterPro"/>
</dbReference>
<evidence type="ECO:0000256" key="6">
    <source>
        <dbReference type="ARBA" id="ARBA00022840"/>
    </source>
</evidence>
<dbReference type="STRING" id="74557.A0A1V9ZVM4"/>
<keyword evidence="5" id="KW-0547">Nucleotide-binding</keyword>